<feature type="region of interest" description="Disordered" evidence="1">
    <location>
        <begin position="148"/>
        <end position="200"/>
    </location>
</feature>
<name>A0ABD5YVJ4_9EURY</name>
<sequence length="374" mass="41825">MSADIPARFAVVGCRECRTLWIAVDRHHHDSATCPQCETTHSTKRLRPLAQADELDVACELRSRILAERADQLDVYATEDDYAILGERADEHLARYDDVGTERAEAYLHEQELLFEAEATAYLDAQETLFETEAEDYLDRQQRELNRLVEQSVSTPETPDALDTDSTPFTEQADPSHPEQAGITLTTPETLPEATDVRLTDPPIAPTKLWKRLWQTGDLTDRLRDALDTLRGASYRDAWATLTEAGATAPTNADHPAYIEFILDALKHPRQMRTGSQSSVSRGNSVAQRRLDRPNKRISSTVQSHSSRRVTLFPRSRSGSPTTFSRTTNATNASDFFDSSPIFRSGVTSESSVVVASFQRSLLPITTRNFRTAV</sequence>
<feature type="compositionally biased region" description="Polar residues" evidence="1">
    <location>
        <begin position="317"/>
        <end position="331"/>
    </location>
</feature>
<feature type="domain" description="DUF5817" evidence="2">
    <location>
        <begin position="9"/>
        <end position="67"/>
    </location>
</feature>
<reference evidence="3 4" key="1">
    <citation type="journal article" date="2019" name="Int. J. Syst. Evol. Microbiol.">
        <title>The Global Catalogue of Microorganisms (GCM) 10K type strain sequencing project: providing services to taxonomists for standard genome sequencing and annotation.</title>
        <authorList>
            <consortium name="The Broad Institute Genomics Platform"/>
            <consortium name="The Broad Institute Genome Sequencing Center for Infectious Disease"/>
            <person name="Wu L."/>
            <person name="Ma J."/>
        </authorList>
    </citation>
    <scope>NUCLEOTIDE SEQUENCE [LARGE SCALE GENOMIC DNA]</scope>
    <source>
        <strain evidence="3 4">RDMS1</strain>
    </source>
</reference>
<proteinExistence type="predicted"/>
<dbReference type="Proteomes" id="UP001596417">
    <property type="component" value="Unassembled WGS sequence"/>
</dbReference>
<dbReference type="RefSeq" id="WP_390207084.1">
    <property type="nucleotide sequence ID" value="NZ_JBHSZC010000006.1"/>
</dbReference>
<keyword evidence="4" id="KW-1185">Reference proteome</keyword>
<dbReference type="EMBL" id="JBHTAX010000007">
    <property type="protein sequence ID" value="MFC7193248.1"/>
    <property type="molecule type" value="Genomic_DNA"/>
</dbReference>
<gene>
    <name evidence="3" type="ORF">ACFQL7_27965</name>
</gene>
<evidence type="ECO:0000313" key="3">
    <source>
        <dbReference type="EMBL" id="MFC7193248.1"/>
    </source>
</evidence>
<feature type="compositionally biased region" description="Low complexity" evidence="1">
    <location>
        <begin position="184"/>
        <end position="193"/>
    </location>
</feature>
<comment type="caution">
    <text evidence="3">The sequence shown here is derived from an EMBL/GenBank/DDBJ whole genome shotgun (WGS) entry which is preliminary data.</text>
</comment>
<organism evidence="3 4">
    <name type="scientific">Halocatena marina</name>
    <dbReference type="NCBI Taxonomy" id="2934937"/>
    <lineage>
        <taxon>Archaea</taxon>
        <taxon>Methanobacteriati</taxon>
        <taxon>Methanobacteriota</taxon>
        <taxon>Stenosarchaea group</taxon>
        <taxon>Halobacteria</taxon>
        <taxon>Halobacteriales</taxon>
        <taxon>Natronomonadaceae</taxon>
        <taxon>Halocatena</taxon>
    </lineage>
</organism>
<accession>A0ABD5YVJ4</accession>
<evidence type="ECO:0000256" key="1">
    <source>
        <dbReference type="SAM" id="MobiDB-lite"/>
    </source>
</evidence>
<evidence type="ECO:0000259" key="2">
    <source>
        <dbReference type="Pfam" id="PF19134"/>
    </source>
</evidence>
<dbReference type="InterPro" id="IPR043855">
    <property type="entry name" value="DUF5817"/>
</dbReference>
<feature type="region of interest" description="Disordered" evidence="1">
    <location>
        <begin position="270"/>
        <end position="331"/>
    </location>
</feature>
<protein>
    <submittedName>
        <fullName evidence="3">DUF5817 domain-containing protein</fullName>
    </submittedName>
</protein>
<feature type="compositionally biased region" description="Polar residues" evidence="1">
    <location>
        <begin position="273"/>
        <end position="287"/>
    </location>
</feature>
<evidence type="ECO:0000313" key="4">
    <source>
        <dbReference type="Proteomes" id="UP001596417"/>
    </source>
</evidence>
<dbReference type="AlphaFoldDB" id="A0ABD5YVJ4"/>
<dbReference type="Pfam" id="PF19134">
    <property type="entry name" value="DUF5817"/>
    <property type="match status" value="1"/>
</dbReference>